<organism evidence="2 3">
    <name type="scientific">Zizania palustris</name>
    <name type="common">Northern wild rice</name>
    <dbReference type="NCBI Taxonomy" id="103762"/>
    <lineage>
        <taxon>Eukaryota</taxon>
        <taxon>Viridiplantae</taxon>
        <taxon>Streptophyta</taxon>
        <taxon>Embryophyta</taxon>
        <taxon>Tracheophyta</taxon>
        <taxon>Spermatophyta</taxon>
        <taxon>Magnoliopsida</taxon>
        <taxon>Liliopsida</taxon>
        <taxon>Poales</taxon>
        <taxon>Poaceae</taxon>
        <taxon>BOP clade</taxon>
        <taxon>Oryzoideae</taxon>
        <taxon>Oryzeae</taxon>
        <taxon>Zizaniinae</taxon>
        <taxon>Zizania</taxon>
    </lineage>
</organism>
<dbReference type="Proteomes" id="UP000729402">
    <property type="component" value="Unassembled WGS sequence"/>
</dbReference>
<feature type="compositionally biased region" description="Low complexity" evidence="1">
    <location>
        <begin position="176"/>
        <end position="188"/>
    </location>
</feature>
<keyword evidence="3" id="KW-1185">Reference proteome</keyword>
<dbReference type="AlphaFoldDB" id="A0A8J5RG82"/>
<gene>
    <name evidence="2" type="ORF">GUJ93_ZPchr0009g2182</name>
</gene>
<reference evidence="2" key="2">
    <citation type="submission" date="2021-02" db="EMBL/GenBank/DDBJ databases">
        <authorList>
            <person name="Kimball J.A."/>
            <person name="Haas M.W."/>
            <person name="Macchietto M."/>
            <person name="Kono T."/>
            <person name="Duquette J."/>
            <person name="Shao M."/>
        </authorList>
    </citation>
    <scope>NUCLEOTIDE SEQUENCE</scope>
    <source>
        <tissue evidence="2">Fresh leaf tissue</tissue>
    </source>
</reference>
<sequence length="211" mass="23180">MRRHNGPLNAACSFYGSTDGDTADPTPQLMPPPTDPSLQQRRREEEEDTEDNLAAHKEAYLEQTTLQHPSEATKVLTSCEELLPSPTDDSDEDLEGRDDSTDGDRAKPAHQPLIPITATRHARGLEDPPQLRLRWRRASQLANRPHLRRSLAPGRSVAPAQVTAKARLRSTLLTQARPPRALGAAAAASRHTRDGGPRGVKLPGDEDDRFS</sequence>
<protein>
    <submittedName>
        <fullName evidence="2">Uncharacterized protein</fullName>
    </submittedName>
</protein>
<dbReference type="OrthoDB" id="624345at2759"/>
<comment type="caution">
    <text evidence="2">The sequence shown here is derived from an EMBL/GenBank/DDBJ whole genome shotgun (WGS) entry which is preliminary data.</text>
</comment>
<accession>A0A8J5RG82</accession>
<feature type="region of interest" description="Disordered" evidence="1">
    <location>
        <begin position="173"/>
        <end position="211"/>
    </location>
</feature>
<feature type="region of interest" description="Disordered" evidence="1">
    <location>
        <begin position="1"/>
        <end position="129"/>
    </location>
</feature>
<evidence type="ECO:0000256" key="1">
    <source>
        <dbReference type="SAM" id="MobiDB-lite"/>
    </source>
</evidence>
<feature type="compositionally biased region" description="Basic and acidic residues" evidence="1">
    <location>
        <begin position="97"/>
        <end position="107"/>
    </location>
</feature>
<evidence type="ECO:0000313" key="3">
    <source>
        <dbReference type="Proteomes" id="UP000729402"/>
    </source>
</evidence>
<proteinExistence type="predicted"/>
<name>A0A8J5RG82_ZIZPA</name>
<reference evidence="2" key="1">
    <citation type="journal article" date="2021" name="bioRxiv">
        <title>Whole Genome Assembly and Annotation of Northern Wild Rice, Zizania palustris L., Supports a Whole Genome Duplication in the Zizania Genus.</title>
        <authorList>
            <person name="Haas M."/>
            <person name="Kono T."/>
            <person name="Macchietto M."/>
            <person name="Millas R."/>
            <person name="McGilp L."/>
            <person name="Shao M."/>
            <person name="Duquette J."/>
            <person name="Hirsch C.N."/>
            <person name="Kimball J."/>
        </authorList>
    </citation>
    <scope>NUCLEOTIDE SEQUENCE</scope>
    <source>
        <tissue evidence="2">Fresh leaf tissue</tissue>
    </source>
</reference>
<dbReference type="EMBL" id="JAAALK010000289">
    <property type="protein sequence ID" value="KAG8048462.1"/>
    <property type="molecule type" value="Genomic_DNA"/>
</dbReference>
<evidence type="ECO:0000313" key="2">
    <source>
        <dbReference type="EMBL" id="KAG8048462.1"/>
    </source>
</evidence>